<evidence type="ECO:0000313" key="2">
    <source>
        <dbReference type="EMBL" id="CAK9063397.1"/>
    </source>
</evidence>
<dbReference type="Proteomes" id="UP001642484">
    <property type="component" value="Unassembled WGS sequence"/>
</dbReference>
<reference evidence="2 3" key="1">
    <citation type="submission" date="2024-02" db="EMBL/GenBank/DDBJ databases">
        <authorList>
            <person name="Chen Y."/>
            <person name="Shah S."/>
            <person name="Dougan E. K."/>
            <person name="Thang M."/>
            <person name="Chan C."/>
        </authorList>
    </citation>
    <scope>NUCLEOTIDE SEQUENCE [LARGE SCALE GENOMIC DNA]</scope>
</reference>
<proteinExistence type="predicted"/>
<dbReference type="EMBL" id="CAXAMN010021784">
    <property type="protein sequence ID" value="CAK9063397.1"/>
    <property type="molecule type" value="Genomic_DNA"/>
</dbReference>
<sequence length="101" mass="11455">MPYFKGDLEVLQKFCRAQRLTLASPHIHGTRLQDFQAHGVALLLREEHLTPYAPPGSAVKLQVPDPWENAPRTPDTEPFDMRALDTAIQGGILMHQLKQRM</sequence>
<name>A0ABP0NJR6_9DINO</name>
<accession>A0ABP0NJR6</accession>
<evidence type="ECO:0000256" key="1">
    <source>
        <dbReference type="SAM" id="MobiDB-lite"/>
    </source>
</evidence>
<organism evidence="2 3">
    <name type="scientific">Durusdinium trenchii</name>
    <dbReference type="NCBI Taxonomy" id="1381693"/>
    <lineage>
        <taxon>Eukaryota</taxon>
        <taxon>Sar</taxon>
        <taxon>Alveolata</taxon>
        <taxon>Dinophyceae</taxon>
        <taxon>Suessiales</taxon>
        <taxon>Symbiodiniaceae</taxon>
        <taxon>Durusdinium</taxon>
    </lineage>
</organism>
<evidence type="ECO:0000313" key="3">
    <source>
        <dbReference type="Proteomes" id="UP001642484"/>
    </source>
</evidence>
<protein>
    <submittedName>
        <fullName evidence="2">Uncharacterized protein</fullName>
    </submittedName>
</protein>
<keyword evidence="3" id="KW-1185">Reference proteome</keyword>
<comment type="caution">
    <text evidence="2">The sequence shown here is derived from an EMBL/GenBank/DDBJ whole genome shotgun (WGS) entry which is preliminary data.</text>
</comment>
<feature type="region of interest" description="Disordered" evidence="1">
    <location>
        <begin position="55"/>
        <end position="78"/>
    </location>
</feature>
<gene>
    <name evidence="2" type="ORF">CCMP2556_LOCUS31162</name>
</gene>